<protein>
    <recommendedName>
        <fullName evidence="3">SAM-dependent methyltransferase</fullName>
    </recommendedName>
</protein>
<dbReference type="Gene3D" id="3.40.50.150">
    <property type="entry name" value="Vaccinia Virus protein VP39"/>
    <property type="match status" value="1"/>
</dbReference>
<organism evidence="1 2">
    <name type="scientific">Actinocrinis puniceicyclus</name>
    <dbReference type="NCBI Taxonomy" id="977794"/>
    <lineage>
        <taxon>Bacteria</taxon>
        <taxon>Bacillati</taxon>
        <taxon>Actinomycetota</taxon>
        <taxon>Actinomycetes</taxon>
        <taxon>Catenulisporales</taxon>
        <taxon>Actinospicaceae</taxon>
        <taxon>Actinocrinis</taxon>
    </lineage>
</organism>
<dbReference type="AlphaFoldDB" id="A0A8J7WGW6"/>
<evidence type="ECO:0008006" key="3">
    <source>
        <dbReference type="Google" id="ProtNLM"/>
    </source>
</evidence>
<proteinExistence type="predicted"/>
<comment type="caution">
    <text evidence="1">The sequence shown here is derived from an EMBL/GenBank/DDBJ whole genome shotgun (WGS) entry which is preliminary data.</text>
</comment>
<keyword evidence="2" id="KW-1185">Reference proteome</keyword>
<reference evidence="1" key="1">
    <citation type="submission" date="2021-04" db="EMBL/GenBank/DDBJ databases">
        <title>Genome based classification of Actinospica acidithermotolerans sp. nov., an actinobacterium isolated from an Indonesian hot spring.</title>
        <authorList>
            <person name="Kusuma A.B."/>
            <person name="Putra K.E."/>
            <person name="Nafisah S."/>
            <person name="Loh J."/>
            <person name="Nouioui I."/>
            <person name="Goodfellow M."/>
        </authorList>
    </citation>
    <scope>NUCLEOTIDE SEQUENCE</scope>
    <source>
        <strain evidence="1">DSM 45618</strain>
    </source>
</reference>
<name>A0A8J7WGW6_9ACTN</name>
<evidence type="ECO:0000313" key="2">
    <source>
        <dbReference type="Proteomes" id="UP000677913"/>
    </source>
</evidence>
<gene>
    <name evidence="1" type="ORF">KGA66_03205</name>
</gene>
<dbReference type="Proteomes" id="UP000677913">
    <property type="component" value="Unassembled WGS sequence"/>
</dbReference>
<accession>A0A8J7WGW6</accession>
<sequence length="80" mass="8330">MTSPDACATAVAPPFTADAVRAAYDGAAARYAELFADSLRDHPVERGLLAAFAELVRANGCGPVADLGMGAGQEPRVRRR</sequence>
<dbReference type="EMBL" id="JAGSXH010000006">
    <property type="protein sequence ID" value="MBS2962041.1"/>
    <property type="molecule type" value="Genomic_DNA"/>
</dbReference>
<dbReference type="InterPro" id="IPR029063">
    <property type="entry name" value="SAM-dependent_MTases_sf"/>
</dbReference>
<evidence type="ECO:0000313" key="1">
    <source>
        <dbReference type="EMBL" id="MBS2962041.1"/>
    </source>
</evidence>